<dbReference type="OrthoDB" id="15239at10239"/>
<gene>
    <name evidence="4" type="ORF">587AP1_45</name>
</gene>
<evidence type="ECO:0000313" key="4">
    <source>
        <dbReference type="EMBL" id="AJA72969.1"/>
    </source>
</evidence>
<dbReference type="EMBL" id="KP137434">
    <property type="protein sequence ID" value="AJA72969.1"/>
    <property type="molecule type" value="Genomic_DNA"/>
</dbReference>
<proteinExistence type="inferred from homology"/>
<dbReference type="PIRSF" id="PIRSF002070">
    <property type="entry name" value="SSB"/>
    <property type="match status" value="1"/>
</dbReference>
<feature type="compositionally biased region" description="Polar residues" evidence="3">
    <location>
        <begin position="103"/>
        <end position="132"/>
    </location>
</feature>
<keyword evidence="1 2" id="KW-0238">DNA-binding</keyword>
<name>A0A0M3LP44_9CAUD</name>
<dbReference type="NCBIfam" id="TIGR00621">
    <property type="entry name" value="ssb"/>
    <property type="match status" value="1"/>
</dbReference>
<dbReference type="SUPFAM" id="SSF50249">
    <property type="entry name" value="Nucleic acid-binding proteins"/>
    <property type="match status" value="1"/>
</dbReference>
<dbReference type="Pfam" id="PF00436">
    <property type="entry name" value="SSB"/>
    <property type="match status" value="1"/>
</dbReference>
<dbReference type="GO" id="GO:0006260">
    <property type="term" value="P:DNA replication"/>
    <property type="evidence" value="ECO:0007669"/>
    <property type="project" value="InterPro"/>
</dbReference>
<dbReference type="RefSeq" id="YP_009207798.1">
    <property type="nucleotide sequence ID" value="NC_028898.1"/>
</dbReference>
<feature type="region of interest" description="Disordered" evidence="3">
    <location>
        <begin position="103"/>
        <end position="150"/>
    </location>
</feature>
<dbReference type="GO" id="GO:0009295">
    <property type="term" value="C:nucleoid"/>
    <property type="evidence" value="ECO:0007669"/>
    <property type="project" value="TreeGrafter"/>
</dbReference>
<dbReference type="CDD" id="cd04496">
    <property type="entry name" value="SSB_OBF"/>
    <property type="match status" value="1"/>
</dbReference>
<dbReference type="InterPro" id="IPR000424">
    <property type="entry name" value="Primosome_PriB/ssb"/>
</dbReference>
<evidence type="ECO:0000256" key="3">
    <source>
        <dbReference type="SAM" id="MobiDB-lite"/>
    </source>
</evidence>
<dbReference type="HAMAP" id="MF_00984">
    <property type="entry name" value="SSB"/>
    <property type="match status" value="1"/>
</dbReference>
<protein>
    <recommendedName>
        <fullName evidence="2">Single-stranded DNA-binding protein</fullName>
    </recommendedName>
</protein>
<dbReference type="GeneID" id="26634323"/>
<dbReference type="Proteomes" id="UP000203706">
    <property type="component" value="Segment"/>
</dbReference>
<dbReference type="InterPro" id="IPR012340">
    <property type="entry name" value="NA-bd_OB-fold"/>
</dbReference>
<dbReference type="InterPro" id="IPR011344">
    <property type="entry name" value="ssDNA-bd"/>
</dbReference>
<reference evidence="4 5" key="1">
    <citation type="journal article" date="2015" name="BMC Microbiol.">
        <title>Comparative analysis of multiple inducible phages from Mannheimia haemolytica.</title>
        <authorList>
            <person name="Niu Y.D."/>
            <person name="Cook S.R."/>
            <person name="Wang J."/>
            <person name="Klima C.L."/>
            <person name="Hsu Y.H."/>
            <person name="Kropinski A.M."/>
            <person name="Turner D."/>
            <person name="McAllister T.A."/>
        </authorList>
    </citation>
    <scope>NUCLEOTIDE SEQUENCE [LARGE SCALE GENOMIC DNA]</scope>
</reference>
<organism evidence="4 5">
    <name type="scientific">Mannheimia phage vB_MhM_587AP1</name>
    <dbReference type="NCBI Taxonomy" id="1572744"/>
    <lineage>
        <taxon>Viruses</taxon>
        <taxon>Duplodnaviria</taxon>
        <taxon>Heunggongvirae</taxon>
        <taxon>Uroviricota</taxon>
        <taxon>Caudoviricetes</taxon>
        <taxon>Peduoviridae</taxon>
        <taxon>Baylorvirus</taxon>
        <taxon>Baylorvirus bv1127AP1</taxon>
    </lineage>
</organism>
<dbReference type="PROSITE" id="PS50935">
    <property type="entry name" value="SSB"/>
    <property type="match status" value="1"/>
</dbReference>
<evidence type="ECO:0000256" key="2">
    <source>
        <dbReference type="PIRNR" id="PIRNR002070"/>
    </source>
</evidence>
<dbReference type="GO" id="GO:0003697">
    <property type="term" value="F:single-stranded DNA binding"/>
    <property type="evidence" value="ECO:0007669"/>
    <property type="project" value="InterPro"/>
</dbReference>
<evidence type="ECO:0000313" key="5">
    <source>
        <dbReference type="Proteomes" id="UP000203706"/>
    </source>
</evidence>
<dbReference type="KEGG" id="vg:26634323"/>
<dbReference type="PANTHER" id="PTHR10302">
    <property type="entry name" value="SINGLE-STRANDED DNA-BINDING PROTEIN"/>
    <property type="match status" value="1"/>
</dbReference>
<dbReference type="PANTHER" id="PTHR10302:SF27">
    <property type="entry name" value="SINGLE-STRANDED DNA-BINDING PROTEIN"/>
    <property type="match status" value="1"/>
</dbReference>
<sequence length="150" mass="16993">MNLVTLVGRLGQDPDIRTMQNGEKAAALSVATSEKWTDKQTGVKKESTEWHRVVLYRRLAEIAELYVKKGHLVSIIGKIKTRKWTDSNGVERSITEIIAEQMQMLSSGEKNTPNTPNKAENKPQPKQKNQDVMTADEQKDIPQFDDDIPF</sequence>
<evidence type="ECO:0000256" key="1">
    <source>
        <dbReference type="ARBA" id="ARBA00023125"/>
    </source>
</evidence>
<dbReference type="Gene3D" id="2.40.50.140">
    <property type="entry name" value="Nucleic acid-binding proteins"/>
    <property type="match status" value="1"/>
</dbReference>
<accession>A0A0M3LP44</accession>